<proteinExistence type="predicted"/>
<dbReference type="EMBL" id="ACYS02000070">
    <property type="protein sequence ID" value="EGJ68325.1"/>
    <property type="molecule type" value="Genomic_DNA"/>
</dbReference>
<comment type="caution">
    <text evidence="1">The sequence shown here is derived from an EMBL/GenBank/DDBJ whole genome shotgun (WGS) entry which is preliminary data.</text>
</comment>
<reference evidence="1 2" key="1">
    <citation type="submission" date="2011-04" db="EMBL/GenBank/DDBJ databases">
        <authorList>
            <person name="Weinstock G."/>
            <person name="Sodergren E."/>
            <person name="Clifton S."/>
            <person name="Fulton L."/>
            <person name="Fulton B."/>
            <person name="Courtney L."/>
            <person name="Fronick C."/>
            <person name="Harrison M."/>
            <person name="Strong C."/>
            <person name="Farmer C."/>
            <person name="Delahaunty K."/>
            <person name="Markovic C."/>
            <person name="Hall O."/>
            <person name="Minx P."/>
            <person name="Tomlinson C."/>
            <person name="Mitreva M."/>
            <person name="Hou S."/>
            <person name="Chen J."/>
            <person name="Wollam A."/>
            <person name="Pepin K.H."/>
            <person name="Johnson M."/>
            <person name="Bhonagiri V."/>
            <person name="Zhang X."/>
            <person name="Suruliraj S."/>
            <person name="Warren W."/>
            <person name="Chinwalla A."/>
            <person name="Mardis E.R."/>
            <person name="Wilson R.K."/>
        </authorList>
    </citation>
    <scope>NUCLEOTIDE SEQUENCE [LARGE SCALE GENOMIC DNA]</scope>
    <source>
        <strain evidence="1 2">6014059</strain>
    </source>
</reference>
<evidence type="ECO:0000313" key="2">
    <source>
        <dbReference type="Proteomes" id="UP000003204"/>
    </source>
</evidence>
<protein>
    <submittedName>
        <fullName evidence="1">Uncharacterized protein</fullName>
    </submittedName>
</protein>
<dbReference type="Proteomes" id="UP000003204">
    <property type="component" value="Unassembled WGS sequence"/>
</dbReference>
<name>A0A828SUV0_ACIBA</name>
<sequence length="350" mass="38998">MNPTQYFRAIREEEIMSKTVVKDKTVHYKKVDFLKGANLGQLLKAQLLDKDSFYYKAINRQQFVSATKDDFILINHASSHQSMFFGELIIVESGKAQAVLKIDSDDATEFPIKTYLTDDLPDDEDGVDATEVVRKEFIDSVLYFGVIDNHVAIIQSRSLTARTLESYLGWLLGEAAKALPENSALILKDAPNPTVKQKLESTPAKTISISSGIGSTELQPVHTVESSIPAKIDYKIEDNVVDVLKSAFGVDLENLKLEDGLDDANLKLKLTLTYNRKTSKSGQKVIDTVASSMRHNDDYVITLEDGTKVTADNLKMSGKISVETINNKVYNDGLKVQLYNWMTTNINFGD</sequence>
<dbReference type="AlphaFoldDB" id="A0A828SUV0"/>
<gene>
    <name evidence="1" type="ORF">HMPREF0022_01921</name>
</gene>
<evidence type="ECO:0000313" key="1">
    <source>
        <dbReference type="EMBL" id="EGJ68325.1"/>
    </source>
</evidence>
<accession>A0A828SUV0</accession>
<organism evidence="1 2">
    <name type="scientific">Acinetobacter baumannii 6014059</name>
    <dbReference type="NCBI Taxonomy" id="525242"/>
    <lineage>
        <taxon>Bacteria</taxon>
        <taxon>Pseudomonadati</taxon>
        <taxon>Pseudomonadota</taxon>
        <taxon>Gammaproteobacteria</taxon>
        <taxon>Moraxellales</taxon>
        <taxon>Moraxellaceae</taxon>
        <taxon>Acinetobacter</taxon>
        <taxon>Acinetobacter calcoaceticus/baumannii complex</taxon>
    </lineage>
</organism>